<evidence type="ECO:0000313" key="2">
    <source>
        <dbReference type="EMBL" id="AWK85670.1"/>
    </source>
</evidence>
<feature type="region of interest" description="Disordered" evidence="1">
    <location>
        <begin position="334"/>
        <end position="370"/>
    </location>
</feature>
<dbReference type="KEGG" id="azz:DEW08_05385"/>
<accession>A0A2S2CMR7</accession>
<dbReference type="InterPro" id="IPR036396">
    <property type="entry name" value="Cyt_P450_sf"/>
</dbReference>
<keyword evidence="3" id="KW-1185">Reference proteome</keyword>
<name>A0A2S2CMR7_9PROT</name>
<dbReference type="GO" id="GO:0004497">
    <property type="term" value="F:monooxygenase activity"/>
    <property type="evidence" value="ECO:0007669"/>
    <property type="project" value="InterPro"/>
</dbReference>
<evidence type="ECO:0000256" key="1">
    <source>
        <dbReference type="SAM" id="MobiDB-lite"/>
    </source>
</evidence>
<proteinExistence type="predicted"/>
<dbReference type="OrthoDB" id="500678at2"/>
<dbReference type="AlphaFoldDB" id="A0A2S2CMR7"/>
<dbReference type="Proteomes" id="UP000245629">
    <property type="component" value="Chromosome 1"/>
</dbReference>
<dbReference type="PROSITE" id="PS00086">
    <property type="entry name" value="CYTOCHROME_P450"/>
    <property type="match status" value="1"/>
</dbReference>
<organism evidence="2 3">
    <name type="scientific">Azospirillum thermophilum</name>
    <dbReference type="NCBI Taxonomy" id="2202148"/>
    <lineage>
        <taxon>Bacteria</taxon>
        <taxon>Pseudomonadati</taxon>
        <taxon>Pseudomonadota</taxon>
        <taxon>Alphaproteobacteria</taxon>
        <taxon>Rhodospirillales</taxon>
        <taxon>Azospirillaceae</taxon>
        <taxon>Azospirillum</taxon>
    </lineage>
</organism>
<dbReference type="Gene3D" id="1.10.630.10">
    <property type="entry name" value="Cytochrome P450"/>
    <property type="match status" value="1"/>
</dbReference>
<dbReference type="InterPro" id="IPR017972">
    <property type="entry name" value="Cyt_P450_CS"/>
</dbReference>
<evidence type="ECO:0000313" key="3">
    <source>
        <dbReference type="Proteomes" id="UP000245629"/>
    </source>
</evidence>
<feature type="compositionally biased region" description="Basic and acidic residues" evidence="1">
    <location>
        <begin position="334"/>
        <end position="359"/>
    </location>
</feature>
<dbReference type="EMBL" id="CP029352">
    <property type="protein sequence ID" value="AWK85670.1"/>
    <property type="molecule type" value="Genomic_DNA"/>
</dbReference>
<sequence length="481" mass="54518">MIEPPKNPDERAQKLLPPGFDPAYVEGAVKPFLLSGIYQGDVPSVPMIDLAFSKEKAIPAHIWGMLYDGWLPNMEEDGLSVFLQGYENRGPENERKKIYFSALTPDLYEPMYAARIRGFFDRLFDPANESKPLMHQYYQGYFDLYWDLHLGVSGEAVPAEVRQFGTSFNAVIGFWFPTLEVVYENYMQVRKLRQPLKDWVDARVQDILDGKVPEPGKTFVHYWLKNGGMGETFRRKDIVFECFHNFLAFSQWGNTFYNIMARLSGDRGDEAVRSWFERTMSGRPDETDGGAFTPLDRFAMELMRVISPNGGSFSSLTTRQGFLGSGYAGILHPHPDASRDPRHWPDPDAFNPDRYKDAPTSDQTDDERARRMGLARCPFGRHGFAVKDGRDAQIANSGFGAVHGVVDGRTQPVCDSAGYAPFGFGYRRCAGEFLTIFAIKDFLRTVWREKIAFSHLQLDRAEMLPVGPGTVVQDDIGFRRG</sequence>
<reference evidence="3" key="1">
    <citation type="submission" date="2018-05" db="EMBL/GenBank/DDBJ databases">
        <title>Azospirillum thermophila sp. nov., a novel isolated from hot spring.</title>
        <authorList>
            <person name="Zhao Z."/>
        </authorList>
    </citation>
    <scope>NUCLEOTIDE SEQUENCE [LARGE SCALE GENOMIC DNA]</scope>
    <source>
        <strain evidence="3">CFH 70021</strain>
    </source>
</reference>
<protein>
    <recommendedName>
        <fullName evidence="4">Cytochrome P450</fullName>
    </recommendedName>
</protein>
<dbReference type="SUPFAM" id="SSF48264">
    <property type="entry name" value="Cytochrome P450"/>
    <property type="match status" value="1"/>
</dbReference>
<dbReference type="RefSeq" id="WP_109325086.1">
    <property type="nucleotide sequence ID" value="NZ_CP029352.1"/>
</dbReference>
<evidence type="ECO:0008006" key="4">
    <source>
        <dbReference type="Google" id="ProtNLM"/>
    </source>
</evidence>
<dbReference type="GO" id="GO:0005506">
    <property type="term" value="F:iron ion binding"/>
    <property type="evidence" value="ECO:0007669"/>
    <property type="project" value="InterPro"/>
</dbReference>
<dbReference type="GO" id="GO:0016705">
    <property type="term" value="F:oxidoreductase activity, acting on paired donors, with incorporation or reduction of molecular oxygen"/>
    <property type="evidence" value="ECO:0007669"/>
    <property type="project" value="InterPro"/>
</dbReference>
<dbReference type="GO" id="GO:0020037">
    <property type="term" value="F:heme binding"/>
    <property type="evidence" value="ECO:0007669"/>
    <property type="project" value="InterPro"/>
</dbReference>
<gene>
    <name evidence="2" type="ORF">DEW08_05385</name>
</gene>